<dbReference type="SUPFAM" id="SSF52833">
    <property type="entry name" value="Thioredoxin-like"/>
    <property type="match status" value="1"/>
</dbReference>
<name>A0A2M7PNF0_9BACT</name>
<reference evidence="1 2" key="1">
    <citation type="submission" date="2017-09" db="EMBL/GenBank/DDBJ databases">
        <title>Depth-based differentiation of microbial function through sediment-hosted aquifers and enrichment of novel symbionts in the deep terrestrial subsurface.</title>
        <authorList>
            <person name="Probst A.J."/>
            <person name="Ladd B."/>
            <person name="Jarett J.K."/>
            <person name="Geller-Mcgrath D.E."/>
            <person name="Sieber C.M."/>
            <person name="Emerson J.B."/>
            <person name="Anantharaman K."/>
            <person name="Thomas B.C."/>
            <person name="Malmstrom R."/>
            <person name="Stieglmeier M."/>
            <person name="Klingl A."/>
            <person name="Woyke T."/>
            <person name="Ryan C.M."/>
            <person name="Banfield J.F."/>
        </authorList>
    </citation>
    <scope>NUCLEOTIDE SEQUENCE [LARGE SCALE GENOMIC DNA]</scope>
    <source>
        <strain evidence="1">CG_4_10_14_3_um_filter_34_13</strain>
    </source>
</reference>
<dbReference type="InterPro" id="IPR036249">
    <property type="entry name" value="Thioredoxin-like_sf"/>
</dbReference>
<proteinExistence type="predicted"/>
<comment type="caution">
    <text evidence="1">The sequence shown here is derived from an EMBL/GenBank/DDBJ whole genome shotgun (WGS) entry which is preliminary data.</text>
</comment>
<protein>
    <recommendedName>
        <fullName evidence="3">DUF1223 domain-containing protein</fullName>
    </recommendedName>
</protein>
<dbReference type="EMBL" id="PFKO01000280">
    <property type="protein sequence ID" value="PIY31941.1"/>
    <property type="molecule type" value="Genomic_DNA"/>
</dbReference>
<evidence type="ECO:0008006" key="3">
    <source>
        <dbReference type="Google" id="ProtNLM"/>
    </source>
</evidence>
<gene>
    <name evidence="1" type="ORF">COZ07_07365</name>
</gene>
<dbReference type="Proteomes" id="UP000230646">
    <property type="component" value="Unassembled WGS sequence"/>
</dbReference>
<sequence length="270" mass="30710">MKEKLFIFIFLIIFLLVLPNGNILTSPVFAQDTASPKSVPRVVLVELFVREGCLSCPTAEFCLEDLAWEYGTTKVILVEEHLWGDGYDTTETNARYDWHVGSDKKGTPDVFINGLTKRLQGLACDCVEGNYTCYKKAIDEELTQPPLVELSAVKTPHPNPLPQGEKEEEKVLNIIIEGTVKNISDTFLKDLAVCGMVSKERDESGLYCYAQDIFPFQNIPLLLPDHTFNFKFTSEISLDQEDDREKEKLHFIVFVQNLETKKVLQSFYVE</sequence>
<evidence type="ECO:0000313" key="2">
    <source>
        <dbReference type="Proteomes" id="UP000230646"/>
    </source>
</evidence>
<dbReference type="AlphaFoldDB" id="A0A2M7PNF0"/>
<dbReference type="RefSeq" id="WP_406607959.1">
    <property type="nucleotide sequence ID" value="NZ_PFKO01000280.1"/>
</dbReference>
<accession>A0A2M7PNF0</accession>
<evidence type="ECO:0000313" key="1">
    <source>
        <dbReference type="EMBL" id="PIY31941.1"/>
    </source>
</evidence>
<organism evidence="1 2">
    <name type="scientific">Candidatus Infernicultor aquiphilus</name>
    <dbReference type="NCBI Taxonomy" id="1805029"/>
    <lineage>
        <taxon>Bacteria</taxon>
        <taxon>Pseudomonadati</taxon>
        <taxon>Atribacterota</taxon>
        <taxon>Candidatus Phoenicimicrobiia</taxon>
        <taxon>Candidatus Pheonicimicrobiales</taxon>
        <taxon>Candidatus Phoenicimicrobiaceae</taxon>
        <taxon>Candidatus Infernicultor</taxon>
    </lineage>
</organism>